<dbReference type="STRING" id="1630136.AS592_09365"/>
<dbReference type="InterPro" id="IPR006336">
    <property type="entry name" value="GCS2"/>
</dbReference>
<sequence>MGTEIGRTRFEEKDWSAFSDRVKEETALLEKKAENGESSLSLPVGGFEIEAWLVDEKMRPVKANKAFLEAFGSELATMELAQFNFEINNTPQILHGDAFKKFAQEMRETCEHAHKVTEKMGMRTLAIGILPTLQERDFCLDNMSEMKRYKALNEQILRERKDKALKIDIEGAEERLKFEHNSVMLEAAATSFQIHTQVGYDVAHHYYNGSILASAATVAVSANSPYLFGKQLWYETRIPIFEQSVDTGEGKKRVSFGSGFAKESILECFHENIEDYDVLIPIFFESSHEKFDHLKLHNGTIWRWNRPLVGSDSNGTMHFRIEHRVMAAGPTLVDMLANAMFYYGLAMMLTGEVMEGNFPCDFKTAERNFYTAAKEGLGCSIFWDGESVRLHELILEHFLPMAREGLTLLEMDREDVDFYLAIIEARVKNGQNGAAWQISYIEKYGQNFERMTEAYWRHQQKGDPVHTWEVK</sequence>
<dbReference type="Gene3D" id="3.30.590.20">
    <property type="match status" value="1"/>
</dbReference>
<evidence type="ECO:0000313" key="1">
    <source>
        <dbReference type="EMBL" id="KYJ87323.1"/>
    </source>
</evidence>
<keyword evidence="2" id="KW-1185">Reference proteome</keyword>
<evidence type="ECO:0008006" key="3">
    <source>
        <dbReference type="Google" id="ProtNLM"/>
    </source>
</evidence>
<dbReference type="SUPFAM" id="SSF55931">
    <property type="entry name" value="Glutamine synthetase/guanido kinase"/>
    <property type="match status" value="1"/>
</dbReference>
<dbReference type="InterPro" id="IPR014746">
    <property type="entry name" value="Gln_synth/guanido_kin_cat_dom"/>
</dbReference>
<dbReference type="RefSeq" id="WP_067328081.1">
    <property type="nucleotide sequence ID" value="NZ_LNKT01000001.1"/>
</dbReference>
<dbReference type="Pfam" id="PF04107">
    <property type="entry name" value="GCS2"/>
    <property type="match status" value="1"/>
</dbReference>
<dbReference type="InterPro" id="IPR050141">
    <property type="entry name" value="GCL_type2/YbdK_subfam"/>
</dbReference>
<proteinExistence type="predicted"/>
<dbReference type="InterPro" id="IPR016602">
    <property type="entry name" value="UCP012666"/>
</dbReference>
<dbReference type="PANTHER" id="PTHR36510:SF3">
    <property type="entry name" value="CONSERVED PROTEIN"/>
    <property type="match status" value="1"/>
</dbReference>
<dbReference type="GO" id="GO:0016879">
    <property type="term" value="F:ligase activity, forming carbon-nitrogen bonds"/>
    <property type="evidence" value="ECO:0007669"/>
    <property type="project" value="TreeGrafter"/>
</dbReference>
<name>A0A151CJ75_9BACT</name>
<evidence type="ECO:0000313" key="2">
    <source>
        <dbReference type="Proteomes" id="UP000075359"/>
    </source>
</evidence>
<dbReference type="PIRSF" id="PIRSF012666">
    <property type="entry name" value="UCP012666"/>
    <property type="match status" value="1"/>
</dbReference>
<gene>
    <name evidence="1" type="ORF">AS592_09365</name>
</gene>
<accession>A0A151CJ75</accession>
<dbReference type="Proteomes" id="UP000075359">
    <property type="component" value="Unassembled WGS sequence"/>
</dbReference>
<dbReference type="PANTHER" id="PTHR36510">
    <property type="entry name" value="GLUTAMATE--CYSTEINE LIGASE 2-RELATED"/>
    <property type="match status" value="1"/>
</dbReference>
<reference evidence="1 2" key="1">
    <citation type="submission" date="2015-11" db="EMBL/GenBank/DDBJ databases">
        <title>Draft genome of Sulfurovum riftiae 1812E, a member of the Epsilonproteobacteria isolated from the tube of the deep-sea hydrothermal vent tubewom Riftia pachyptila.</title>
        <authorList>
            <person name="Vetriani C."/>
            <person name="Giovannelli D."/>
        </authorList>
    </citation>
    <scope>NUCLEOTIDE SEQUENCE [LARGE SCALE GENOMIC DNA]</scope>
    <source>
        <strain evidence="1 2">1812E</strain>
    </source>
</reference>
<protein>
    <recommendedName>
        <fullName evidence="3">Glutamate--cysteine ligase</fullName>
    </recommendedName>
</protein>
<dbReference type="EMBL" id="LNKT01000001">
    <property type="protein sequence ID" value="KYJ87323.1"/>
    <property type="molecule type" value="Genomic_DNA"/>
</dbReference>
<dbReference type="OrthoDB" id="240589at2"/>
<organism evidence="1 2">
    <name type="scientific">Sulfurovum riftiae</name>
    <dbReference type="NCBI Taxonomy" id="1630136"/>
    <lineage>
        <taxon>Bacteria</taxon>
        <taxon>Pseudomonadati</taxon>
        <taxon>Campylobacterota</taxon>
        <taxon>Epsilonproteobacteria</taxon>
        <taxon>Campylobacterales</taxon>
        <taxon>Sulfurovaceae</taxon>
        <taxon>Sulfurovum</taxon>
    </lineage>
</organism>
<dbReference type="AlphaFoldDB" id="A0A151CJ75"/>
<comment type="caution">
    <text evidence="1">The sequence shown here is derived from an EMBL/GenBank/DDBJ whole genome shotgun (WGS) entry which is preliminary data.</text>
</comment>